<evidence type="ECO:0000256" key="1">
    <source>
        <dbReference type="ARBA" id="ARBA00022737"/>
    </source>
</evidence>
<dbReference type="EMBL" id="JARQZJ010000003">
    <property type="protein sequence ID" value="KAK9870480.1"/>
    <property type="molecule type" value="Genomic_DNA"/>
</dbReference>
<feature type="repeat" description="ANK" evidence="3">
    <location>
        <begin position="309"/>
        <end position="341"/>
    </location>
</feature>
<dbReference type="Pfam" id="PF12796">
    <property type="entry name" value="Ank_2"/>
    <property type="match status" value="3"/>
</dbReference>
<sequence length="584" mass="64923">MNFHNQFVSNKNSLLHIAVRENQPDEVKKLIAEGAEINCRDINSSTPLHIAAEGGDIEIANILLEFDADVLAKDNYGRTVLDTAFWNGNEQLILTLLNKTNDVNISTNNRNDTPLHLAVELCSHELVDWLLGHGAHVNAKKYRGKTPLHLASSRGDGEIVMSLLHFGADFNIKDDEGDTAFLIASRQGKESVVDILLNYKIDVNIKGKTRESALLLLVENKVRQNIIRRLLEKGAAVNDGSIINRTSLHICAISGSSDIAAVLLEFEANPNMQDANGNTPLHLACMQGNEGVIRVLLEHGANINVKNQLDKIALHYAAMFGCSKIVRLLLAKGANPNARNIDGRTPLAYSVCETCNSEIVNILLEYGADLNCLDRYGLTPLHIAAKAAGRQMISCLLNLGADINAMDWNNRTPLSIAVSLSDQNRGVVVTLENDIIMKKMIGLHVCEENLKLIGEDEDILFFESKCHMEVSKMKTEKVGQSNISCHDIVVKSIHQLAKIYRNSEVELGLKEVNYDNYPLYGNMIQSLIKMKFNKAQKRNCLLRQGFVCFYEMSVNLPKLPLNCIDYIFSYLHNKDVINLINTSK</sequence>
<organism evidence="5 6">
    <name type="scientific">Henosepilachna vigintioctopunctata</name>
    <dbReference type="NCBI Taxonomy" id="420089"/>
    <lineage>
        <taxon>Eukaryota</taxon>
        <taxon>Metazoa</taxon>
        <taxon>Ecdysozoa</taxon>
        <taxon>Arthropoda</taxon>
        <taxon>Hexapoda</taxon>
        <taxon>Insecta</taxon>
        <taxon>Pterygota</taxon>
        <taxon>Neoptera</taxon>
        <taxon>Endopterygota</taxon>
        <taxon>Coleoptera</taxon>
        <taxon>Polyphaga</taxon>
        <taxon>Cucujiformia</taxon>
        <taxon>Coccinelloidea</taxon>
        <taxon>Coccinellidae</taxon>
        <taxon>Epilachninae</taxon>
        <taxon>Epilachnini</taxon>
        <taxon>Henosepilachna</taxon>
    </lineage>
</organism>
<evidence type="ECO:0000313" key="6">
    <source>
        <dbReference type="Proteomes" id="UP001431783"/>
    </source>
</evidence>
<dbReference type="SUPFAM" id="SSF48403">
    <property type="entry name" value="Ankyrin repeat"/>
    <property type="match status" value="2"/>
</dbReference>
<reference evidence="5 6" key="1">
    <citation type="submission" date="2023-03" db="EMBL/GenBank/DDBJ databases">
        <title>Genome insight into feeding habits of ladybird beetles.</title>
        <authorList>
            <person name="Li H.-S."/>
            <person name="Huang Y.-H."/>
            <person name="Pang H."/>
        </authorList>
    </citation>
    <scope>NUCLEOTIDE SEQUENCE [LARGE SCALE GENOMIC DNA]</scope>
    <source>
        <strain evidence="5">SYSU_2023b</strain>
        <tissue evidence="5">Whole body</tissue>
    </source>
</reference>
<dbReference type="Pfam" id="PF13637">
    <property type="entry name" value="Ank_4"/>
    <property type="match status" value="2"/>
</dbReference>
<evidence type="ECO:0000313" key="5">
    <source>
        <dbReference type="EMBL" id="KAK9870480.1"/>
    </source>
</evidence>
<dbReference type="PRINTS" id="PR01415">
    <property type="entry name" value="ANKYRIN"/>
</dbReference>
<proteinExistence type="predicted"/>
<dbReference type="Pfam" id="PF00023">
    <property type="entry name" value="Ank"/>
    <property type="match status" value="1"/>
</dbReference>
<keyword evidence="1" id="KW-0677">Repeat</keyword>
<dbReference type="SMART" id="SM00248">
    <property type="entry name" value="ANK"/>
    <property type="match status" value="12"/>
</dbReference>
<dbReference type="PROSITE" id="PS50088">
    <property type="entry name" value="ANK_REPEAT"/>
    <property type="match status" value="10"/>
</dbReference>
<gene>
    <name evidence="5" type="ORF">WA026_008038</name>
</gene>
<feature type="repeat" description="ANK" evidence="3">
    <location>
        <begin position="143"/>
        <end position="175"/>
    </location>
</feature>
<feature type="repeat" description="ANK" evidence="3">
    <location>
        <begin position="10"/>
        <end position="42"/>
    </location>
</feature>
<protein>
    <recommendedName>
        <fullName evidence="4">F-box domain-containing protein</fullName>
    </recommendedName>
</protein>
<dbReference type="PROSITE" id="PS50297">
    <property type="entry name" value="ANK_REP_REGION"/>
    <property type="match status" value="9"/>
</dbReference>
<feature type="repeat" description="ANK" evidence="3">
    <location>
        <begin position="376"/>
        <end position="408"/>
    </location>
</feature>
<dbReference type="InterPro" id="IPR002110">
    <property type="entry name" value="Ankyrin_rpt"/>
</dbReference>
<dbReference type="PANTHER" id="PTHR24178">
    <property type="entry name" value="MOLTING PROTEIN MLT-4"/>
    <property type="match status" value="1"/>
</dbReference>
<evidence type="ECO:0000259" key="4">
    <source>
        <dbReference type="PROSITE" id="PS50181"/>
    </source>
</evidence>
<feature type="repeat" description="ANK" evidence="3">
    <location>
        <begin position="243"/>
        <end position="275"/>
    </location>
</feature>
<dbReference type="Proteomes" id="UP001431783">
    <property type="component" value="Unassembled WGS sequence"/>
</dbReference>
<name>A0AAW1TP75_9CUCU</name>
<dbReference type="AlphaFoldDB" id="A0AAW1TP75"/>
<dbReference type="InterPro" id="IPR036770">
    <property type="entry name" value="Ankyrin_rpt-contain_sf"/>
</dbReference>
<feature type="domain" description="F-box" evidence="4">
    <location>
        <begin position="553"/>
        <end position="584"/>
    </location>
</feature>
<evidence type="ECO:0000256" key="3">
    <source>
        <dbReference type="PROSITE-ProRule" id="PRU00023"/>
    </source>
</evidence>
<accession>A0AAW1TP75</accession>
<comment type="caution">
    <text evidence="5">The sequence shown here is derived from an EMBL/GenBank/DDBJ whole genome shotgun (WGS) entry which is preliminary data.</text>
</comment>
<feature type="repeat" description="ANK" evidence="3">
    <location>
        <begin position="342"/>
        <end position="375"/>
    </location>
</feature>
<keyword evidence="2 3" id="KW-0040">ANK repeat</keyword>
<dbReference type="Gene3D" id="1.25.40.20">
    <property type="entry name" value="Ankyrin repeat-containing domain"/>
    <property type="match status" value="5"/>
</dbReference>
<feature type="repeat" description="ANK" evidence="3">
    <location>
        <begin position="176"/>
        <end position="208"/>
    </location>
</feature>
<dbReference type="InterPro" id="IPR001810">
    <property type="entry name" value="F-box_dom"/>
</dbReference>
<keyword evidence="6" id="KW-1185">Reference proteome</keyword>
<dbReference type="PROSITE" id="PS50181">
    <property type="entry name" value="FBOX"/>
    <property type="match status" value="1"/>
</dbReference>
<evidence type="ECO:0000256" key="2">
    <source>
        <dbReference type="ARBA" id="ARBA00023043"/>
    </source>
</evidence>
<feature type="repeat" description="ANK" evidence="3">
    <location>
        <begin position="110"/>
        <end position="142"/>
    </location>
</feature>
<feature type="repeat" description="ANK" evidence="3">
    <location>
        <begin position="43"/>
        <end position="75"/>
    </location>
</feature>
<feature type="repeat" description="ANK" evidence="3">
    <location>
        <begin position="276"/>
        <end position="308"/>
    </location>
</feature>